<dbReference type="Pfam" id="PF01381">
    <property type="entry name" value="HTH_3"/>
    <property type="match status" value="1"/>
</dbReference>
<dbReference type="InterPro" id="IPR001387">
    <property type="entry name" value="Cro/C1-type_HTH"/>
</dbReference>
<dbReference type="GO" id="GO:0003677">
    <property type="term" value="F:DNA binding"/>
    <property type="evidence" value="ECO:0007669"/>
    <property type="project" value="InterPro"/>
</dbReference>
<feature type="domain" description="HTH cro/C1-type" evidence="2">
    <location>
        <begin position="26"/>
        <end position="74"/>
    </location>
</feature>
<feature type="region of interest" description="Disordered" evidence="1">
    <location>
        <begin position="185"/>
        <end position="272"/>
    </location>
</feature>
<accession>A0A5P8DCC8</accession>
<dbReference type="RefSeq" id="YP_010654820.1">
    <property type="nucleotide sequence ID" value="NC_070816.1"/>
</dbReference>
<dbReference type="InterPro" id="IPR010982">
    <property type="entry name" value="Lambda_DNA-bd_dom_sf"/>
</dbReference>
<organism evidence="3 4">
    <name type="scientific">Gordonia phage Denise</name>
    <dbReference type="NCBI Taxonomy" id="2652879"/>
    <lineage>
        <taxon>Viruses</taxon>
        <taxon>Duplodnaviria</taxon>
        <taxon>Heunggongvirae</taxon>
        <taxon>Uroviricota</taxon>
        <taxon>Caudoviricetes</taxon>
        <taxon>Denisevirus</taxon>
        <taxon>Denisevirus denise</taxon>
    </lineage>
</organism>
<gene>
    <name evidence="3" type="primary">37</name>
    <name evidence="3" type="ORF">SEA_DENISE_37</name>
</gene>
<evidence type="ECO:0000256" key="1">
    <source>
        <dbReference type="SAM" id="MobiDB-lite"/>
    </source>
</evidence>
<reference evidence="3 4" key="1">
    <citation type="submission" date="2019-09" db="EMBL/GenBank/DDBJ databases">
        <authorList>
            <person name="Silva M.P."/>
            <person name="Gonzalez K."/>
            <person name="Koka A.K."/>
            <person name="Cabrera L."/>
            <person name="Cambron D.A."/>
            <person name="Diaz-Ariza A.M."/>
            <person name="Escobar S.L."/>
            <person name="Gali A.E."/>
            <person name="Garcia A."/>
            <person name="Gonzalez K.S."/>
            <person name="Mejia V.A."/>
            <person name="Morales N.J."/>
            <person name="Puente P.E."/>
            <person name="Ramos S.M."/>
            <person name="Rivera A.M."/>
            <person name="Ruas A.M."/>
            <person name="Ruiz E.O."/>
            <person name="Rustin G.O."/>
            <person name="Santana P.N."/>
            <person name="Alonso A."/>
            <person name="Arias E."/>
            <person name="Boaretto D."/>
            <person name="Casey G.B."/>
            <person name="Fernandez S.D."/>
            <person name="Flores B.C."/>
            <person name="Gonzalez C.A."/>
            <person name="Hernandez L.A."/>
            <person name="Lormand T.I."/>
            <person name="Oro J.D."/>
            <person name="Pineiro L."/>
            <person name="Quintana A.E."/>
            <person name="Solorzano G.E."/>
            <person name="Waikel P.A."/>
            <person name="Dougan K.E."/>
            <person name="Rodriguez-Lanetty M."/>
            <person name="Ball S.L."/>
            <person name="Garlena R.A."/>
            <person name="Russell D.A."/>
            <person name="Pope W.H."/>
            <person name="Jacobs-Sera D."/>
            <person name="Hatfull G.F."/>
        </authorList>
    </citation>
    <scope>NUCLEOTIDE SEQUENCE [LARGE SCALE GENOMIC DNA]</scope>
</reference>
<keyword evidence="4" id="KW-1185">Reference proteome</keyword>
<sequence length="272" mass="29294">MRQHLQYAWPMPGTQLTDWIDAKARAKGTTASAAAAAAGLNKATVSKWRNGQSPDPVAVRAIAAALDAPALEAFVAAGFLTPDDTNRIVEVERPIASIDNDKLASEVARRIKSVDLYRQFIEILHTGGPLRIGPIREGASIAILQEADEEGAMSVALYLPPDHPVIDSRIERELDRALPLPIVYTEDQNDVTTEPTTTGRQGEANPRQKTGAAQRRLRKVSDLTYPNQDEGVDPPLYPPAGVPIAADEGGAKGIETPPGEEDFSQDPEDHQG</sequence>
<evidence type="ECO:0000313" key="4">
    <source>
        <dbReference type="Proteomes" id="UP000326737"/>
    </source>
</evidence>
<dbReference type="EMBL" id="MN428053">
    <property type="protein sequence ID" value="QFP96653.1"/>
    <property type="molecule type" value="Genomic_DNA"/>
</dbReference>
<dbReference type="KEGG" id="vg:77930673"/>
<feature type="compositionally biased region" description="Polar residues" evidence="1">
    <location>
        <begin position="190"/>
        <end position="200"/>
    </location>
</feature>
<dbReference type="Proteomes" id="UP000326737">
    <property type="component" value="Segment"/>
</dbReference>
<dbReference type="Gene3D" id="1.10.260.40">
    <property type="entry name" value="lambda repressor-like DNA-binding domains"/>
    <property type="match status" value="1"/>
</dbReference>
<protein>
    <submittedName>
        <fullName evidence="3">Immunity repressor</fullName>
    </submittedName>
</protein>
<proteinExistence type="predicted"/>
<dbReference type="GeneID" id="77930673"/>
<dbReference type="SUPFAM" id="SSF47413">
    <property type="entry name" value="lambda repressor-like DNA-binding domains"/>
    <property type="match status" value="1"/>
</dbReference>
<evidence type="ECO:0000313" key="3">
    <source>
        <dbReference type="EMBL" id="QFP96653.1"/>
    </source>
</evidence>
<name>A0A5P8DCC8_9CAUD</name>
<dbReference type="PROSITE" id="PS50943">
    <property type="entry name" value="HTH_CROC1"/>
    <property type="match status" value="1"/>
</dbReference>
<evidence type="ECO:0000259" key="2">
    <source>
        <dbReference type="PROSITE" id="PS50943"/>
    </source>
</evidence>